<dbReference type="RefSeq" id="WP_010858634.1">
    <property type="nucleotide sequence ID" value="NZ_KB933398.1"/>
</dbReference>
<evidence type="ECO:0000313" key="3">
    <source>
        <dbReference type="Proteomes" id="UP000013911"/>
    </source>
</evidence>
<sequence>MHKNNKKTMSEKKHNPSEIFKYNNTSNDSKPDNTPNEEFSAEWDAKVKNKIDLSSQDTPPQSNKRK</sequence>
<dbReference type="HOGENOM" id="CLU_202513_0_0_9"/>
<dbReference type="PATRIC" id="fig|1285586.5.peg.1703"/>
<feature type="region of interest" description="Disordered" evidence="1">
    <location>
        <begin position="1"/>
        <end position="66"/>
    </location>
</feature>
<protein>
    <submittedName>
        <fullName evidence="2">Uncharacterized protein</fullName>
    </submittedName>
</protein>
<evidence type="ECO:0000256" key="1">
    <source>
        <dbReference type="SAM" id="MobiDB-lite"/>
    </source>
</evidence>
<accession>R7ZFZ8</accession>
<dbReference type="AlphaFoldDB" id="R7ZFZ8"/>
<name>R7ZFZ8_LYSSH</name>
<organism evidence="2 3">
    <name type="scientific">Lysinibacillus sphaericus OT4b.31</name>
    <dbReference type="NCBI Taxonomy" id="1285586"/>
    <lineage>
        <taxon>Bacteria</taxon>
        <taxon>Bacillati</taxon>
        <taxon>Bacillota</taxon>
        <taxon>Bacilli</taxon>
        <taxon>Bacillales</taxon>
        <taxon>Bacillaceae</taxon>
        <taxon>Lysinibacillus</taxon>
    </lineage>
</organism>
<comment type="caution">
    <text evidence="2">The sequence shown here is derived from an EMBL/GenBank/DDBJ whole genome shotgun (WGS) entry which is preliminary data.</text>
</comment>
<evidence type="ECO:0000313" key="2">
    <source>
        <dbReference type="EMBL" id="EON73040.1"/>
    </source>
</evidence>
<dbReference type="OrthoDB" id="9911893at2"/>
<dbReference type="EMBL" id="AQPX01000014">
    <property type="protein sequence ID" value="EON73040.1"/>
    <property type="molecule type" value="Genomic_DNA"/>
</dbReference>
<dbReference type="Proteomes" id="UP000013911">
    <property type="component" value="Unassembled WGS sequence"/>
</dbReference>
<proteinExistence type="predicted"/>
<reference evidence="2 3" key="1">
    <citation type="submission" date="2013-04" db="EMBL/GenBank/DDBJ databases">
        <title>Draft genome of the heavy metal tolerant bacterium Lysinibacillus sphaericus strain OT4b.31.</title>
        <authorList>
            <person name="Pena-Montenegro T.D."/>
            <person name="Dussan J."/>
        </authorList>
    </citation>
    <scope>NUCLEOTIDE SEQUENCE [LARGE SCALE GENOMIC DNA]</scope>
    <source>
        <strain evidence="2 3">OT4b.31</strain>
    </source>
</reference>
<gene>
    <name evidence="2" type="ORF">H131_08403</name>
</gene>
<feature type="compositionally biased region" description="Polar residues" evidence="1">
    <location>
        <begin position="52"/>
        <end position="66"/>
    </location>
</feature>
<feature type="compositionally biased region" description="Polar residues" evidence="1">
    <location>
        <begin position="22"/>
        <end position="37"/>
    </location>
</feature>